<comment type="caution">
    <text evidence="1">The sequence shown here is derived from an EMBL/GenBank/DDBJ whole genome shotgun (WGS) entry which is preliminary data.</text>
</comment>
<keyword evidence="2" id="KW-1185">Reference proteome</keyword>
<protein>
    <submittedName>
        <fullName evidence="1">Uncharacterized protein</fullName>
    </submittedName>
</protein>
<proteinExistence type="predicted"/>
<evidence type="ECO:0000313" key="1">
    <source>
        <dbReference type="EMBL" id="KAH7951960.1"/>
    </source>
</evidence>
<dbReference type="EMBL" id="JABSTV010001251">
    <property type="protein sequence ID" value="KAH7951960.1"/>
    <property type="molecule type" value="Genomic_DNA"/>
</dbReference>
<sequence length="94" mass="11216">MSTEARLEDERLVIKWLLNDDPHTIYQWIPELKWFVSSLLKDRINLDCSLTNGNRFTKFRALNGVRPTTERPLLLPRHVVRRTRLRVQAHVLLQ</sequence>
<gene>
    <name evidence="1" type="ORF">HPB52_015833</name>
</gene>
<dbReference type="AlphaFoldDB" id="A0A9D4PRY6"/>
<evidence type="ECO:0000313" key="2">
    <source>
        <dbReference type="Proteomes" id="UP000821837"/>
    </source>
</evidence>
<accession>A0A9D4PRY6</accession>
<name>A0A9D4PRY6_RHISA</name>
<dbReference type="VEuPathDB" id="VectorBase:RSAN_043803"/>
<dbReference type="Proteomes" id="UP000821837">
    <property type="component" value="Chromosome 5"/>
</dbReference>
<reference evidence="1" key="2">
    <citation type="submission" date="2021-09" db="EMBL/GenBank/DDBJ databases">
        <authorList>
            <person name="Jia N."/>
            <person name="Wang J."/>
            <person name="Shi W."/>
            <person name="Du L."/>
            <person name="Sun Y."/>
            <person name="Zhan W."/>
            <person name="Jiang J."/>
            <person name="Wang Q."/>
            <person name="Zhang B."/>
            <person name="Ji P."/>
            <person name="Sakyi L.B."/>
            <person name="Cui X."/>
            <person name="Yuan T."/>
            <person name="Jiang B."/>
            <person name="Yang W."/>
            <person name="Lam T.T.-Y."/>
            <person name="Chang Q."/>
            <person name="Ding S."/>
            <person name="Wang X."/>
            <person name="Zhu J."/>
            <person name="Ruan X."/>
            <person name="Zhao L."/>
            <person name="Wei J."/>
            <person name="Que T."/>
            <person name="Du C."/>
            <person name="Cheng J."/>
            <person name="Dai P."/>
            <person name="Han X."/>
            <person name="Huang E."/>
            <person name="Gao Y."/>
            <person name="Liu J."/>
            <person name="Shao H."/>
            <person name="Ye R."/>
            <person name="Li L."/>
            <person name="Wei W."/>
            <person name="Wang X."/>
            <person name="Wang C."/>
            <person name="Huo Q."/>
            <person name="Li W."/>
            <person name="Guo W."/>
            <person name="Chen H."/>
            <person name="Chen S."/>
            <person name="Zhou L."/>
            <person name="Zhou L."/>
            <person name="Ni X."/>
            <person name="Tian J."/>
            <person name="Zhou Y."/>
            <person name="Sheng Y."/>
            <person name="Liu T."/>
            <person name="Pan Y."/>
            <person name="Xia L."/>
            <person name="Li J."/>
            <person name="Zhao F."/>
            <person name="Cao W."/>
        </authorList>
    </citation>
    <scope>NUCLEOTIDE SEQUENCE</scope>
    <source>
        <strain evidence="1">Rsan-2018</strain>
        <tissue evidence="1">Larvae</tissue>
    </source>
</reference>
<reference evidence="1" key="1">
    <citation type="journal article" date="2020" name="Cell">
        <title>Large-Scale Comparative Analyses of Tick Genomes Elucidate Their Genetic Diversity and Vector Capacities.</title>
        <authorList>
            <consortium name="Tick Genome and Microbiome Consortium (TIGMIC)"/>
            <person name="Jia N."/>
            <person name="Wang J."/>
            <person name="Shi W."/>
            <person name="Du L."/>
            <person name="Sun Y."/>
            <person name="Zhan W."/>
            <person name="Jiang J.F."/>
            <person name="Wang Q."/>
            <person name="Zhang B."/>
            <person name="Ji P."/>
            <person name="Bell-Sakyi L."/>
            <person name="Cui X.M."/>
            <person name="Yuan T.T."/>
            <person name="Jiang B.G."/>
            <person name="Yang W.F."/>
            <person name="Lam T.T."/>
            <person name="Chang Q.C."/>
            <person name="Ding S.J."/>
            <person name="Wang X.J."/>
            <person name="Zhu J.G."/>
            <person name="Ruan X.D."/>
            <person name="Zhao L."/>
            <person name="Wei J.T."/>
            <person name="Ye R.Z."/>
            <person name="Que T.C."/>
            <person name="Du C.H."/>
            <person name="Zhou Y.H."/>
            <person name="Cheng J.X."/>
            <person name="Dai P.F."/>
            <person name="Guo W.B."/>
            <person name="Han X.H."/>
            <person name="Huang E.J."/>
            <person name="Li L.F."/>
            <person name="Wei W."/>
            <person name="Gao Y.C."/>
            <person name="Liu J.Z."/>
            <person name="Shao H.Z."/>
            <person name="Wang X."/>
            <person name="Wang C.C."/>
            <person name="Yang T.C."/>
            <person name="Huo Q.B."/>
            <person name="Li W."/>
            <person name="Chen H.Y."/>
            <person name="Chen S.E."/>
            <person name="Zhou L.G."/>
            <person name="Ni X.B."/>
            <person name="Tian J.H."/>
            <person name="Sheng Y."/>
            <person name="Liu T."/>
            <person name="Pan Y.S."/>
            <person name="Xia L.Y."/>
            <person name="Li J."/>
            <person name="Zhao F."/>
            <person name="Cao W.C."/>
        </authorList>
    </citation>
    <scope>NUCLEOTIDE SEQUENCE</scope>
    <source>
        <strain evidence="1">Rsan-2018</strain>
    </source>
</reference>
<organism evidence="1 2">
    <name type="scientific">Rhipicephalus sanguineus</name>
    <name type="common">Brown dog tick</name>
    <name type="synonym">Ixodes sanguineus</name>
    <dbReference type="NCBI Taxonomy" id="34632"/>
    <lineage>
        <taxon>Eukaryota</taxon>
        <taxon>Metazoa</taxon>
        <taxon>Ecdysozoa</taxon>
        <taxon>Arthropoda</taxon>
        <taxon>Chelicerata</taxon>
        <taxon>Arachnida</taxon>
        <taxon>Acari</taxon>
        <taxon>Parasitiformes</taxon>
        <taxon>Ixodida</taxon>
        <taxon>Ixodoidea</taxon>
        <taxon>Ixodidae</taxon>
        <taxon>Rhipicephalinae</taxon>
        <taxon>Rhipicephalus</taxon>
        <taxon>Rhipicephalus</taxon>
    </lineage>
</organism>